<dbReference type="AlphaFoldDB" id="A4JFV0"/>
<organism evidence="4 5">
    <name type="scientific">Burkholderia vietnamiensis (strain G4 / LMG 22486)</name>
    <name type="common">Burkholderia cepacia (strain R1808)</name>
    <dbReference type="NCBI Taxonomy" id="269482"/>
    <lineage>
        <taxon>Bacteria</taxon>
        <taxon>Pseudomonadati</taxon>
        <taxon>Pseudomonadota</taxon>
        <taxon>Betaproteobacteria</taxon>
        <taxon>Burkholderiales</taxon>
        <taxon>Burkholderiaceae</taxon>
        <taxon>Burkholderia</taxon>
        <taxon>Burkholderia cepacia complex</taxon>
    </lineage>
</organism>
<dbReference type="InterPro" id="IPR043764">
    <property type="entry name" value="DUF5710"/>
</dbReference>
<evidence type="ECO:0000313" key="5">
    <source>
        <dbReference type="Proteomes" id="UP000002287"/>
    </source>
</evidence>
<dbReference type="eggNOG" id="COG4643">
    <property type="taxonomic scope" value="Bacteria"/>
</dbReference>
<accession>A4JFV0</accession>
<reference evidence="5" key="1">
    <citation type="submission" date="2007-03" db="EMBL/GenBank/DDBJ databases">
        <title>Complete sequence of chromosome 1 of Burkholderia vietnamiensis G4.</title>
        <authorList>
            <consortium name="US DOE Joint Genome Institute"/>
            <person name="Copeland A."/>
            <person name="Lucas S."/>
            <person name="Lapidus A."/>
            <person name="Barry K."/>
            <person name="Detter J.C."/>
            <person name="Glavina del Rio T."/>
            <person name="Hammon N."/>
            <person name="Israni S."/>
            <person name="Dalin E."/>
            <person name="Tice H."/>
            <person name="Pitluck S."/>
            <person name="Chain P."/>
            <person name="Malfatti S."/>
            <person name="Shin M."/>
            <person name="Vergez L."/>
            <person name="Schmutz J."/>
            <person name="Larimer F."/>
            <person name="Land M."/>
            <person name="Hauser L."/>
            <person name="Kyrpides N."/>
            <person name="Tiedje J."/>
            <person name="Richardson P."/>
        </authorList>
    </citation>
    <scope>NUCLEOTIDE SEQUENCE [LARGE SCALE GENOMIC DNA]</scope>
    <source>
        <strain evidence="5">G4 / LMG 22486</strain>
    </source>
</reference>
<proteinExistence type="predicted"/>
<feature type="region of interest" description="Disordered" evidence="1">
    <location>
        <begin position="1"/>
        <end position="36"/>
    </location>
</feature>
<feature type="compositionally biased region" description="Low complexity" evidence="1">
    <location>
        <begin position="1"/>
        <end position="27"/>
    </location>
</feature>
<protein>
    <recommendedName>
        <fullName evidence="6">Toprim domain-containing protein</fullName>
    </recommendedName>
</protein>
<feature type="domain" description="Toprim" evidence="2">
    <location>
        <begin position="284"/>
        <end position="386"/>
    </location>
</feature>
<dbReference type="Proteomes" id="UP000002287">
    <property type="component" value="Chromosome 1"/>
</dbReference>
<evidence type="ECO:0008006" key="6">
    <source>
        <dbReference type="Google" id="ProtNLM"/>
    </source>
</evidence>
<gene>
    <name evidence="4" type="ordered locus">Bcep1808_2151</name>
</gene>
<sequence>MSEASARPTSAASGSAAATTTDAATNADRILRLGRPLAVPKDRRDEAWQLGARYDKEERAWFAPPGSDWNALQRFEPRVENFDRWGAIEKFEAAMLAAGLEPPALTEADFDGEWHRVPLKGKRASNKAGGFKGEITQDGLRGLIRNYVDHDRPVAFSERQWTDPHVFAALQAEQRQRQAEREAALKASHEQTAREAERRWLRASKEPGGGGFRYIERKGLWAVSFGARFERRTDKLVLSASDIDGRIWSVQTINAEGDKFFCKDGRVAGCMFWIGKPVDGQPITVVEGFATGASARMALGHAVAVAFFAVNLRPVAEAIRERFPSSPMAILADNDRATEADGKKNAGVEKAKAAAEALNIDWLAPAFAPSTSFSATDWNDLMLAEGLSEVRAQCAAGLPRAFEPTARALAGPRPIAIAPALGDRATPPRGARAAHAIHASSRAREEREAAPIAMGR</sequence>
<dbReference type="HOGENOM" id="CLU_599470_0_0_4"/>
<dbReference type="Pfam" id="PF18974">
    <property type="entry name" value="DUF5710"/>
    <property type="match status" value="1"/>
</dbReference>
<dbReference type="Pfam" id="PF13362">
    <property type="entry name" value="Toprim_3"/>
    <property type="match status" value="1"/>
</dbReference>
<evidence type="ECO:0000259" key="3">
    <source>
        <dbReference type="Pfam" id="PF18974"/>
    </source>
</evidence>
<evidence type="ECO:0000259" key="2">
    <source>
        <dbReference type="Pfam" id="PF13362"/>
    </source>
</evidence>
<dbReference type="EMBL" id="CP000614">
    <property type="protein sequence ID" value="ABO55153.1"/>
    <property type="molecule type" value="Genomic_DNA"/>
</dbReference>
<dbReference type="InterPro" id="IPR006171">
    <property type="entry name" value="TOPRIM_dom"/>
</dbReference>
<feature type="domain" description="DUF5710" evidence="3">
    <location>
        <begin position="37"/>
        <end position="77"/>
    </location>
</feature>
<dbReference type="KEGG" id="bvi:Bcep1808_2151"/>
<name>A4JFV0_BURVG</name>
<evidence type="ECO:0000313" key="4">
    <source>
        <dbReference type="EMBL" id="ABO55153.1"/>
    </source>
</evidence>
<evidence type="ECO:0000256" key="1">
    <source>
        <dbReference type="SAM" id="MobiDB-lite"/>
    </source>
</evidence>